<keyword evidence="1" id="KW-0175">Coiled coil</keyword>
<name>D5VSY3_METIM</name>
<dbReference type="GeneID" id="9132046"/>
<dbReference type="HOGENOM" id="CLU_124805_0_0_2"/>
<dbReference type="RefSeq" id="WP_013100431.1">
    <property type="nucleotide sequence ID" value="NC_014122.1"/>
</dbReference>
<keyword evidence="3" id="KW-1185">Reference proteome</keyword>
<accession>D5VSY3</accession>
<evidence type="ECO:0000313" key="2">
    <source>
        <dbReference type="EMBL" id="ADG13686.1"/>
    </source>
</evidence>
<gene>
    <name evidence="2" type="ordered locus">Metin_1028</name>
</gene>
<protein>
    <submittedName>
        <fullName evidence="2">Uncharacterized protein</fullName>
    </submittedName>
</protein>
<dbReference type="Gene3D" id="1.10.287.950">
    <property type="entry name" value="Methyl-accepting chemotaxis protein"/>
    <property type="match status" value="1"/>
</dbReference>
<organism evidence="2 3">
    <name type="scientific">Methanocaldococcus infernus (strain DSM 11812 / JCM 15783 / ME)</name>
    <dbReference type="NCBI Taxonomy" id="573063"/>
    <lineage>
        <taxon>Archaea</taxon>
        <taxon>Methanobacteriati</taxon>
        <taxon>Methanobacteriota</taxon>
        <taxon>Methanomada group</taxon>
        <taxon>Methanococci</taxon>
        <taxon>Methanococcales</taxon>
        <taxon>Methanocaldococcaceae</taxon>
        <taxon>Methanocaldococcus</taxon>
    </lineage>
</organism>
<sequence length="178" mass="20848">MVERDVIKELEDSINKLLVSIRNFKESNKNLTTLLNQLSDILNNVEKTIDITEKKLQEMVKRLHEGGSIKTEVLEKFIKNLENLNIVLDNVRAISNNIFNEMKKHRESLDNINDIVKKLENIEMENAKQALEEYYEVKKIMDENGAKLKLIVDKNIAIEERLKELLLEIDFTLENLKK</sequence>
<dbReference type="SUPFAM" id="SSF58104">
    <property type="entry name" value="Methyl-accepting chemotaxis protein (MCP) signaling domain"/>
    <property type="match status" value="1"/>
</dbReference>
<proteinExistence type="predicted"/>
<evidence type="ECO:0000313" key="3">
    <source>
        <dbReference type="Proteomes" id="UP000002061"/>
    </source>
</evidence>
<dbReference type="eggNOG" id="arCOG08289">
    <property type="taxonomic scope" value="Archaea"/>
</dbReference>
<feature type="coiled-coil region" evidence="1">
    <location>
        <begin position="7"/>
        <end position="62"/>
    </location>
</feature>
<dbReference type="KEGG" id="mif:Metin_1028"/>
<dbReference type="STRING" id="573063.Metin_1028"/>
<reference evidence="2" key="1">
    <citation type="submission" date="2010-04" db="EMBL/GenBank/DDBJ databases">
        <title>Complete sequence of Methanocaldococcus infernus ME.</title>
        <authorList>
            <consortium name="US DOE Joint Genome Institute"/>
            <person name="Lucas S."/>
            <person name="Copeland A."/>
            <person name="Lapidus A."/>
            <person name="Cheng J.-F."/>
            <person name="Bruce D."/>
            <person name="Goodwin L."/>
            <person name="Pitluck S."/>
            <person name="Munk A.C."/>
            <person name="Detter J.C."/>
            <person name="Han C."/>
            <person name="Tapia R."/>
            <person name="Land M."/>
            <person name="Hauser L."/>
            <person name="Kyrpides N."/>
            <person name="Mikhailova N."/>
            <person name="Sieprawska-Lupa M."/>
            <person name="Whitman W.B."/>
            <person name="Woyke T."/>
        </authorList>
    </citation>
    <scope>NUCLEOTIDE SEQUENCE [LARGE SCALE GENOMIC DNA]</scope>
    <source>
        <strain evidence="2">ME</strain>
    </source>
</reference>
<dbReference type="AlphaFoldDB" id="D5VSY3"/>
<dbReference type="EMBL" id="CP002009">
    <property type="protein sequence ID" value="ADG13686.1"/>
    <property type="molecule type" value="Genomic_DNA"/>
</dbReference>
<dbReference type="Proteomes" id="UP000002061">
    <property type="component" value="Chromosome"/>
</dbReference>
<evidence type="ECO:0000256" key="1">
    <source>
        <dbReference type="SAM" id="Coils"/>
    </source>
</evidence>
<feature type="coiled-coil region" evidence="1">
    <location>
        <begin position="102"/>
        <end position="144"/>
    </location>
</feature>